<keyword evidence="2" id="KW-0677">Repeat</keyword>
<comment type="caution">
    <text evidence="4">The sequence shown here is derived from an EMBL/GenBank/DDBJ whole genome shotgun (WGS) entry which is preliminary data.</text>
</comment>
<reference evidence="4 5" key="1">
    <citation type="submission" date="2021-07" db="EMBL/GenBank/DDBJ databases">
        <title>The Aristolochia fimbriata genome: insights into angiosperm evolution, floral development and chemical biosynthesis.</title>
        <authorList>
            <person name="Jiao Y."/>
        </authorList>
    </citation>
    <scope>NUCLEOTIDE SEQUENCE [LARGE SCALE GENOMIC DNA]</scope>
    <source>
        <strain evidence="4">IBCAS-2021</strain>
        <tissue evidence="4">Leaf</tissue>
    </source>
</reference>
<dbReference type="SMART" id="SM00320">
    <property type="entry name" value="WD40"/>
    <property type="match status" value="5"/>
</dbReference>
<dbReference type="InterPro" id="IPR015943">
    <property type="entry name" value="WD40/YVTN_repeat-like_dom_sf"/>
</dbReference>
<dbReference type="InterPro" id="IPR049916">
    <property type="entry name" value="WDR72-like"/>
</dbReference>
<dbReference type="PROSITE" id="PS50082">
    <property type="entry name" value="WD_REPEATS_2"/>
    <property type="match status" value="1"/>
</dbReference>
<name>A0AAV7E9F6_ARIFI</name>
<keyword evidence="1 3" id="KW-0853">WD repeat</keyword>
<dbReference type="GO" id="GO:0005737">
    <property type="term" value="C:cytoplasm"/>
    <property type="evidence" value="ECO:0007669"/>
    <property type="project" value="TreeGrafter"/>
</dbReference>
<dbReference type="InterPro" id="IPR016024">
    <property type="entry name" value="ARM-type_fold"/>
</dbReference>
<dbReference type="Pfam" id="PF00400">
    <property type="entry name" value="WD40"/>
    <property type="match status" value="1"/>
</dbReference>
<sequence length="1549" mass="169078">MKCDSLACLWPDVPPIRGKITASAVLKEPSTLFTGGSDGSIISWRLSNNQSNPEIWPTALLCGHEAAVTGLEICTLFPIHRERDKVIDISSTEAGIGTALISVCLDGVLCVWSSGTGECKQRKKMPSWVGTPAAISALPTHPHYVCIACNYIDNSSSLAAADSASLDTGVLDVQNEKVIADTTVHKRTSKCVVLIVDSCNLTIIGNVLSGSMCIGPIIFMAAVPSMVDVEKQSVVMVDAVGTIQSAVVLVMSDKQNVEVVGVGQNNWGNGETHSDAYSLHAAEVEAVSVSVNGKLLAVILRNLCIFKLLSTGTCIGQISITETLFYDLSSQPSYFVGGSFLHCAHGDQVCDGKDSSMDFIGHFALWSDKGAAVIFTILGSEGTLILKPWCTVPAVSLPSNVNMSVRFSQAGNSIIRLESLSFGAESLLFWKPRVSLWSLVEPSIMQVDTIWKSDKRCSPDESINCPYPFSCTLLSEGGLLGDWTVKSHSLSIPKSCEIPQKSYAPNISSSSGGIGGNHRDSFLPEQQIISSSLILSEYLCSPYAVAYGFYNGDIEVVCCGTCFDKLNSHDSGSLRRHTVHQSISERYYFGHTGPVLCLAAHRIVAASSTERNYDWVLISGSSDSSVRVWNLDTGNLVSVMHHHVGPVRQIILAPAWTDYPWANCFLSVGEDACVALVSLETLRVERMFPGNPSYPETVLWDSARGYIACLCRHISSSSLVPLDLGTDVLYIWDVKTGGRERCLRGSASLSMIDHFCRVANRNSATEATSVATLPLPEKMGDAVLPQYHDSAKIEEIPLTTRVKTTPMKVTRLSESVSLGCHSSNENLSTMTTTFDSNSNAVNNTSAKNVSHQEVLHKNKKNLAKCSCPFPGVATLTFNLLSLMHPFKRDEETFSLSVNKWEKIHMLSQSLERSNIQDVNLNDSSEFGKELLSQPSEESAWFWSPEGWAFRFSLNFLHLWDLDLELDELLKVEMNICRPESFFVTSGLRGHRGAQTVAFPGSRATLELWRLSPEFCALRSLTMVSLALRMTSLSNSSSAASSALAAFYTRKFAEMVPDIKPPSLQLLVSFWQDPSEHVRMAARSLFHCAALRAIPLTLCNASKTVQHESHELSSTHNLVAECDYFGEVAAGNLEKARENCSQVEDESDILAWLESSGTQDCISCIGGSNQDAMASNIIVAGALAVWYPSLTKPSLARLVVHPLMKLVMMMNDMYSASAAELLAEGMENTWKNCIGPEIPQLIRDIFFQVECVSGTSIGSLTENPSVSTMKETLVEILLPSLAMADIPGFLNAIEGQVWATASDSPVHKVSLMTLIRIARGCPKPLALHLEKVVNFILLTMDQANSVLRKTCFNSSMTTLKEIVRIFPMIALNETFTRLAVGDAVGDIQSATIRVYDMQSLVKVKILDASGPLGIPTLLGGNPEMMLTTAVSALSFSPDGEGLVAFSEHGLVIRWWSLGTAWWEKLSRSYVPVQCTKLIFVPPWEGFSPNSSRSSIMASIVRRDSCDDTENIVKASGDPDSLKLLINNLDLSYRLHWIDRKKVQLIRHGSY</sequence>
<dbReference type="PROSITE" id="PS00678">
    <property type="entry name" value="WD_REPEATS_1"/>
    <property type="match status" value="1"/>
</dbReference>
<evidence type="ECO:0000256" key="2">
    <source>
        <dbReference type="ARBA" id="ARBA00022737"/>
    </source>
</evidence>
<organism evidence="4 5">
    <name type="scientific">Aristolochia fimbriata</name>
    <name type="common">White veined hardy Dutchman's pipe vine</name>
    <dbReference type="NCBI Taxonomy" id="158543"/>
    <lineage>
        <taxon>Eukaryota</taxon>
        <taxon>Viridiplantae</taxon>
        <taxon>Streptophyta</taxon>
        <taxon>Embryophyta</taxon>
        <taxon>Tracheophyta</taxon>
        <taxon>Spermatophyta</taxon>
        <taxon>Magnoliopsida</taxon>
        <taxon>Magnoliidae</taxon>
        <taxon>Piperales</taxon>
        <taxon>Aristolochiaceae</taxon>
        <taxon>Aristolochia</taxon>
    </lineage>
</organism>
<dbReference type="PANTHER" id="PTHR44099:SF4">
    <property type="entry name" value="RABCONNECTIN-3B, ISOFORM A"/>
    <property type="match status" value="1"/>
</dbReference>
<dbReference type="InterPro" id="IPR001680">
    <property type="entry name" value="WD40_rpt"/>
</dbReference>
<evidence type="ECO:0000313" key="5">
    <source>
        <dbReference type="Proteomes" id="UP000825729"/>
    </source>
</evidence>
<dbReference type="InterPro" id="IPR019775">
    <property type="entry name" value="WD40_repeat_CS"/>
</dbReference>
<accession>A0AAV7E9F6</accession>
<evidence type="ECO:0000256" key="1">
    <source>
        <dbReference type="ARBA" id="ARBA00022574"/>
    </source>
</evidence>
<dbReference type="SUPFAM" id="SSF50978">
    <property type="entry name" value="WD40 repeat-like"/>
    <property type="match status" value="1"/>
</dbReference>
<proteinExistence type="predicted"/>
<protein>
    <submittedName>
        <fullName evidence="4">Uncharacterized protein</fullName>
    </submittedName>
</protein>
<evidence type="ECO:0000313" key="4">
    <source>
        <dbReference type="EMBL" id="KAG9445500.1"/>
    </source>
</evidence>
<dbReference type="Gene3D" id="2.130.10.10">
    <property type="entry name" value="YVTN repeat-like/Quinoprotein amine dehydrogenase"/>
    <property type="match status" value="2"/>
</dbReference>
<gene>
    <name evidence="4" type="ORF">H6P81_011628</name>
</gene>
<dbReference type="EMBL" id="JAINDJ010000005">
    <property type="protein sequence ID" value="KAG9445500.1"/>
    <property type="molecule type" value="Genomic_DNA"/>
</dbReference>
<evidence type="ECO:0000256" key="3">
    <source>
        <dbReference type="PROSITE-ProRule" id="PRU00221"/>
    </source>
</evidence>
<dbReference type="InterPro" id="IPR036322">
    <property type="entry name" value="WD40_repeat_dom_sf"/>
</dbReference>
<feature type="repeat" description="WD" evidence="3">
    <location>
        <begin position="617"/>
        <end position="639"/>
    </location>
</feature>
<keyword evidence="5" id="KW-1185">Reference proteome</keyword>
<dbReference type="PANTHER" id="PTHR44099">
    <property type="entry name" value="RABCONNECTIN-3B, ISOFORM A"/>
    <property type="match status" value="1"/>
</dbReference>
<dbReference type="SUPFAM" id="SSF48371">
    <property type="entry name" value="ARM repeat"/>
    <property type="match status" value="1"/>
</dbReference>
<dbReference type="Proteomes" id="UP000825729">
    <property type="component" value="Unassembled WGS sequence"/>
</dbReference>